<protein>
    <submittedName>
        <fullName evidence="2">Uncharacterized protein</fullName>
    </submittedName>
</protein>
<reference evidence="2 3" key="1">
    <citation type="submission" date="2016-03" db="EMBL/GenBank/DDBJ databases">
        <title>Whole genome sequencing of Grifola frondosa 9006-11.</title>
        <authorList>
            <person name="Min B."/>
            <person name="Park H."/>
            <person name="Kim J.-G."/>
            <person name="Cho H."/>
            <person name="Oh Y.-L."/>
            <person name="Kong W.-S."/>
            <person name="Choi I.-G."/>
        </authorList>
    </citation>
    <scope>NUCLEOTIDE SEQUENCE [LARGE SCALE GENOMIC DNA]</scope>
    <source>
        <strain evidence="2 3">9006-11</strain>
    </source>
</reference>
<comment type="caution">
    <text evidence="2">The sequence shown here is derived from an EMBL/GenBank/DDBJ whole genome shotgun (WGS) entry which is preliminary data.</text>
</comment>
<dbReference type="OrthoDB" id="2724453at2759"/>
<dbReference type="EMBL" id="LUGG01000020">
    <property type="protein sequence ID" value="OBZ68515.1"/>
    <property type="molecule type" value="Genomic_DNA"/>
</dbReference>
<evidence type="ECO:0000313" key="3">
    <source>
        <dbReference type="Proteomes" id="UP000092993"/>
    </source>
</evidence>
<feature type="region of interest" description="Disordered" evidence="1">
    <location>
        <begin position="103"/>
        <end position="122"/>
    </location>
</feature>
<feature type="compositionally biased region" description="Pro residues" evidence="1">
    <location>
        <begin position="1"/>
        <end position="19"/>
    </location>
</feature>
<feature type="compositionally biased region" description="Basic and acidic residues" evidence="1">
    <location>
        <begin position="104"/>
        <end position="122"/>
    </location>
</feature>
<keyword evidence="3" id="KW-1185">Reference proteome</keyword>
<feature type="region of interest" description="Disordered" evidence="1">
    <location>
        <begin position="1"/>
        <end position="83"/>
    </location>
</feature>
<organism evidence="2 3">
    <name type="scientific">Grifola frondosa</name>
    <name type="common">Maitake</name>
    <name type="synonym">Polyporus frondosus</name>
    <dbReference type="NCBI Taxonomy" id="5627"/>
    <lineage>
        <taxon>Eukaryota</taxon>
        <taxon>Fungi</taxon>
        <taxon>Dikarya</taxon>
        <taxon>Basidiomycota</taxon>
        <taxon>Agaricomycotina</taxon>
        <taxon>Agaricomycetes</taxon>
        <taxon>Polyporales</taxon>
        <taxon>Grifolaceae</taxon>
        <taxon>Grifola</taxon>
    </lineage>
</organism>
<name>A0A1C7LUM5_GRIFR</name>
<gene>
    <name evidence="2" type="ORF">A0H81_11635</name>
</gene>
<proteinExistence type="predicted"/>
<dbReference type="STRING" id="5627.A0A1C7LUM5"/>
<sequence>MAAPAPPSLPQNPSLPPRPASGSISAATVSAAPELRDFKKESIAFVPSTLKRKRPGAVAGSTSKVNAAPSLGPPSGTEEPEAVPAARPDLLSALRDQFGTAPVREAKTEGAKSKSDYENTKDWRRHKPECKLLSTVGLDRQEGYPFTVKAVLFPVDGDTPRIIDVHYKLRQTPDGSNPHILQHIPDFGPWLGSSKPRPASIQKDGLNGRPLGRSLLLVCDDSFQHNGSAPNTSIQRIIGEGGHKSKWAGHVLGFREREPAVMIAQLDDIKLEDVEVFKKYFREGHIGRHILNMSNYPELPVGFDWAADLLAAVPARR</sequence>
<dbReference type="Proteomes" id="UP000092993">
    <property type="component" value="Unassembled WGS sequence"/>
</dbReference>
<dbReference type="AlphaFoldDB" id="A0A1C7LUM5"/>
<evidence type="ECO:0000313" key="2">
    <source>
        <dbReference type="EMBL" id="OBZ68515.1"/>
    </source>
</evidence>
<accession>A0A1C7LUM5</accession>
<evidence type="ECO:0000256" key="1">
    <source>
        <dbReference type="SAM" id="MobiDB-lite"/>
    </source>
</evidence>